<dbReference type="STRING" id="642780.SAMN04488570_0168"/>
<gene>
    <name evidence="3" type="ORF">SAMN04488570_0168</name>
</gene>
<dbReference type="EMBL" id="LT629757">
    <property type="protein sequence ID" value="SDR72555.1"/>
    <property type="molecule type" value="Genomic_DNA"/>
</dbReference>
<feature type="transmembrane region" description="Helical" evidence="2">
    <location>
        <begin position="30"/>
        <end position="48"/>
    </location>
</feature>
<feature type="transmembrane region" description="Helical" evidence="2">
    <location>
        <begin position="101"/>
        <end position="120"/>
    </location>
</feature>
<evidence type="ECO:0000256" key="1">
    <source>
        <dbReference type="SAM" id="MobiDB-lite"/>
    </source>
</evidence>
<evidence type="ECO:0008006" key="5">
    <source>
        <dbReference type="Google" id="ProtNLM"/>
    </source>
</evidence>
<keyword evidence="2" id="KW-0472">Membrane</keyword>
<feature type="transmembrane region" description="Helical" evidence="2">
    <location>
        <begin position="207"/>
        <end position="225"/>
    </location>
</feature>
<dbReference type="Proteomes" id="UP000198859">
    <property type="component" value="Chromosome I"/>
</dbReference>
<dbReference type="AlphaFoldDB" id="A0A1H1LES6"/>
<keyword evidence="2" id="KW-1133">Transmembrane helix</keyword>
<evidence type="ECO:0000313" key="3">
    <source>
        <dbReference type="EMBL" id="SDR72555.1"/>
    </source>
</evidence>
<feature type="region of interest" description="Disordered" evidence="1">
    <location>
        <begin position="1"/>
        <end position="22"/>
    </location>
</feature>
<keyword evidence="4" id="KW-1185">Reference proteome</keyword>
<proteinExistence type="predicted"/>
<evidence type="ECO:0000313" key="4">
    <source>
        <dbReference type="Proteomes" id="UP000198859"/>
    </source>
</evidence>
<accession>A0A1H1LES6</accession>
<name>A0A1H1LES6_9ACTN</name>
<protein>
    <recommendedName>
        <fullName evidence="5">DUF4386 family protein</fullName>
    </recommendedName>
</protein>
<dbReference type="RefSeq" id="WP_091725151.1">
    <property type="nucleotide sequence ID" value="NZ_LT629757.1"/>
</dbReference>
<reference evidence="4" key="1">
    <citation type="submission" date="2016-10" db="EMBL/GenBank/DDBJ databases">
        <authorList>
            <person name="Varghese N."/>
            <person name="Submissions S."/>
        </authorList>
    </citation>
    <scope>NUCLEOTIDE SEQUENCE [LARGE SCALE GENOMIC DNA]</scope>
    <source>
        <strain evidence="4">DSM 22127</strain>
    </source>
</reference>
<organism evidence="3 4">
    <name type="scientific">Nocardioides scoriae</name>
    <dbReference type="NCBI Taxonomy" id="642780"/>
    <lineage>
        <taxon>Bacteria</taxon>
        <taxon>Bacillati</taxon>
        <taxon>Actinomycetota</taxon>
        <taxon>Actinomycetes</taxon>
        <taxon>Propionibacteriales</taxon>
        <taxon>Nocardioidaceae</taxon>
        <taxon>Nocardioides</taxon>
    </lineage>
</organism>
<evidence type="ECO:0000256" key="2">
    <source>
        <dbReference type="SAM" id="Phobius"/>
    </source>
</evidence>
<keyword evidence="2" id="KW-0812">Transmembrane</keyword>
<dbReference type="OrthoDB" id="9928553at2"/>
<feature type="transmembrane region" description="Helical" evidence="2">
    <location>
        <begin position="182"/>
        <end position="201"/>
    </location>
</feature>
<sequence length="232" mass="22870">MHRPSPTSASADTPAAGDPATTRVARRQQWAGVLLVLGGATLAAAAIVQPRGSDEELAVSLAESSAAWSSWGLLIMATALLQLPAVVMLRAAITSGPGVRLVAAGGGLTAASLVALFAFGQSHAEGATMVGSPPVSPELLEAFARTDSSVSLGVTAVLALIGFHLGWPLLLAGLARAGALPAPLAIVGGLAVLLSFFGAALGPLGEVALFVVAASSLAAVGLHVLRGSPPPS</sequence>
<feature type="transmembrane region" description="Helical" evidence="2">
    <location>
        <begin position="150"/>
        <end position="170"/>
    </location>
</feature>
<feature type="transmembrane region" description="Helical" evidence="2">
    <location>
        <begin position="68"/>
        <end position="89"/>
    </location>
</feature>